<dbReference type="InterPro" id="IPR038765">
    <property type="entry name" value="Papain-like_cys_pep_sf"/>
</dbReference>
<feature type="domain" description="Peptidase C1A papain C-terminal" evidence="3">
    <location>
        <begin position="121"/>
        <end position="334"/>
    </location>
</feature>
<dbReference type="PROSITE" id="PS00139">
    <property type="entry name" value="THIOL_PROTEASE_CYS"/>
    <property type="match status" value="1"/>
</dbReference>
<evidence type="ECO:0000313" key="6">
    <source>
        <dbReference type="Proteomes" id="UP001190700"/>
    </source>
</evidence>
<dbReference type="PRINTS" id="PR00705">
    <property type="entry name" value="PAPAIN"/>
</dbReference>
<dbReference type="Pfam" id="PF00112">
    <property type="entry name" value="Peptidase_C1"/>
    <property type="match status" value="1"/>
</dbReference>
<dbReference type="InterPro" id="IPR039417">
    <property type="entry name" value="Peptidase_C1A_papain-like"/>
</dbReference>
<dbReference type="Pfam" id="PF08246">
    <property type="entry name" value="Inhibitor_I29"/>
    <property type="match status" value="1"/>
</dbReference>
<protein>
    <submittedName>
        <fullName evidence="5">Uncharacterized protein</fullName>
    </submittedName>
</protein>
<dbReference type="SMART" id="SM00645">
    <property type="entry name" value="Pept_C1"/>
    <property type="match status" value="1"/>
</dbReference>
<dbReference type="PROSITE" id="PS00640">
    <property type="entry name" value="THIOL_PROTEASE_ASN"/>
    <property type="match status" value="1"/>
</dbReference>
<evidence type="ECO:0000256" key="1">
    <source>
        <dbReference type="ARBA" id="ARBA00008455"/>
    </source>
</evidence>
<dbReference type="InterPro" id="IPR013201">
    <property type="entry name" value="Prot_inhib_I29"/>
</dbReference>
<accession>A0AAE0GRP7</accession>
<evidence type="ECO:0000259" key="3">
    <source>
        <dbReference type="SMART" id="SM00645"/>
    </source>
</evidence>
<comment type="similarity">
    <text evidence="1">Belongs to the peptidase C1 family.</text>
</comment>
<dbReference type="EMBL" id="LGRX02002988">
    <property type="protein sequence ID" value="KAK3283180.1"/>
    <property type="molecule type" value="Genomic_DNA"/>
</dbReference>
<evidence type="ECO:0000256" key="2">
    <source>
        <dbReference type="ARBA" id="ARBA00023157"/>
    </source>
</evidence>
<dbReference type="GO" id="GO:0006508">
    <property type="term" value="P:proteolysis"/>
    <property type="evidence" value="ECO:0007669"/>
    <property type="project" value="InterPro"/>
</dbReference>
<evidence type="ECO:0000313" key="5">
    <source>
        <dbReference type="EMBL" id="KAK3283180.1"/>
    </source>
</evidence>
<organism evidence="5 6">
    <name type="scientific">Cymbomonas tetramitiformis</name>
    <dbReference type="NCBI Taxonomy" id="36881"/>
    <lineage>
        <taxon>Eukaryota</taxon>
        <taxon>Viridiplantae</taxon>
        <taxon>Chlorophyta</taxon>
        <taxon>Pyramimonadophyceae</taxon>
        <taxon>Pyramimonadales</taxon>
        <taxon>Pyramimonadaceae</taxon>
        <taxon>Cymbomonas</taxon>
    </lineage>
</organism>
<dbReference type="FunFam" id="3.90.70.10:FF:000332">
    <property type="entry name" value="Cathepsin L1"/>
    <property type="match status" value="1"/>
</dbReference>
<dbReference type="InterPro" id="IPR013128">
    <property type="entry name" value="Peptidase_C1A"/>
</dbReference>
<dbReference type="PANTHER" id="PTHR12411">
    <property type="entry name" value="CYSTEINE PROTEASE FAMILY C1-RELATED"/>
    <property type="match status" value="1"/>
</dbReference>
<dbReference type="SMART" id="SM00848">
    <property type="entry name" value="Inhibitor_I29"/>
    <property type="match status" value="1"/>
</dbReference>
<keyword evidence="2" id="KW-1015">Disulfide bond</keyword>
<dbReference type="InterPro" id="IPR000668">
    <property type="entry name" value="Peptidase_C1A_C"/>
</dbReference>
<dbReference type="InterPro" id="IPR025661">
    <property type="entry name" value="Pept_asp_AS"/>
</dbReference>
<feature type="domain" description="Cathepsin propeptide inhibitor" evidence="4">
    <location>
        <begin position="39"/>
        <end position="95"/>
    </location>
</feature>
<evidence type="ECO:0000259" key="4">
    <source>
        <dbReference type="SMART" id="SM00848"/>
    </source>
</evidence>
<gene>
    <name evidence="5" type="ORF">CYMTET_9112</name>
</gene>
<sequence>MREDVSKIGWLLCTASCLSVVHSRTTWRHLEAAAYDYNFEAYCSEFNKTYPAEEVPQRSQLFAKRLAEIQQHNTNTNSSWKMGVNEFTDMTFDEIGRFKGYTKYAGDAPQAPELTVAVEQLPDSVDWRTKGVVTPVKNQGGCGSCWAFSSTEVIESHAAIASGKLEVLSPQQLVSCAPNPDKCGGTGGCQGSTQPVAFQYVETAGMTTDASYPYTAQTGTCDPDKVKPVVSIKSHVVLPLNDYSSLLKAVATKGPIAISVAADWFGYEEGVYDGACGSTIDHAVTLDGYGSENGKDYWLVRNSWGAGWGEGGYIKLFREPNPSCAVDKSPEDGTGCAGGPATQKVCGICGMLSESSYVLGANVIMNEQQSPQTRLRGIQL</sequence>
<dbReference type="Proteomes" id="UP001190700">
    <property type="component" value="Unassembled WGS sequence"/>
</dbReference>
<dbReference type="CDD" id="cd02248">
    <property type="entry name" value="Peptidase_C1A"/>
    <property type="match status" value="1"/>
</dbReference>
<name>A0AAE0GRP7_9CHLO</name>
<dbReference type="InterPro" id="IPR000169">
    <property type="entry name" value="Pept_cys_AS"/>
</dbReference>
<dbReference type="AlphaFoldDB" id="A0AAE0GRP7"/>
<dbReference type="Gene3D" id="3.90.70.10">
    <property type="entry name" value="Cysteine proteinases"/>
    <property type="match status" value="1"/>
</dbReference>
<comment type="caution">
    <text evidence="5">The sequence shown here is derived from an EMBL/GenBank/DDBJ whole genome shotgun (WGS) entry which is preliminary data.</text>
</comment>
<reference evidence="5 6" key="1">
    <citation type="journal article" date="2015" name="Genome Biol. Evol.">
        <title>Comparative Genomics of a Bacterivorous Green Alga Reveals Evolutionary Causalities and Consequences of Phago-Mixotrophic Mode of Nutrition.</title>
        <authorList>
            <person name="Burns J.A."/>
            <person name="Paasch A."/>
            <person name="Narechania A."/>
            <person name="Kim E."/>
        </authorList>
    </citation>
    <scope>NUCLEOTIDE SEQUENCE [LARGE SCALE GENOMIC DNA]</scope>
    <source>
        <strain evidence="5 6">PLY_AMNH</strain>
    </source>
</reference>
<proteinExistence type="inferred from homology"/>
<keyword evidence="6" id="KW-1185">Reference proteome</keyword>
<dbReference type="GO" id="GO:0008234">
    <property type="term" value="F:cysteine-type peptidase activity"/>
    <property type="evidence" value="ECO:0007669"/>
    <property type="project" value="InterPro"/>
</dbReference>
<dbReference type="SUPFAM" id="SSF54001">
    <property type="entry name" value="Cysteine proteinases"/>
    <property type="match status" value="1"/>
</dbReference>